<evidence type="ECO:0000256" key="12">
    <source>
        <dbReference type="ARBA" id="ARBA00047493"/>
    </source>
</evidence>
<reference evidence="14" key="1">
    <citation type="journal article" date="2011" name="Nat. Commun.">
        <title>Effector diversification within compartments of the Leptosphaeria maculans genome affected by Repeat-Induced Point mutations.</title>
        <authorList>
            <person name="Rouxel T."/>
            <person name="Grandaubert J."/>
            <person name="Hane J.K."/>
            <person name="Hoede C."/>
            <person name="van de Wouw A.P."/>
            <person name="Couloux A."/>
            <person name="Dominguez V."/>
            <person name="Anthouard V."/>
            <person name="Bally P."/>
            <person name="Bourras S."/>
            <person name="Cozijnsen A.J."/>
            <person name="Ciuffetti L.M."/>
            <person name="Degrave A."/>
            <person name="Dilmaghani A."/>
            <person name="Duret L."/>
            <person name="Fudal I."/>
            <person name="Goodwin S.B."/>
            <person name="Gout L."/>
            <person name="Glaser N."/>
            <person name="Linglin J."/>
            <person name="Kema G.H.J."/>
            <person name="Lapalu N."/>
            <person name="Lawrence C.B."/>
            <person name="May K."/>
            <person name="Meyer M."/>
            <person name="Ollivier B."/>
            <person name="Poulain J."/>
            <person name="Schoch C.L."/>
            <person name="Simon A."/>
            <person name="Spatafora J.W."/>
            <person name="Stachowiak A."/>
            <person name="Turgeon B.G."/>
            <person name="Tyler B.M."/>
            <person name="Vincent D."/>
            <person name="Weissenbach J."/>
            <person name="Amselem J."/>
            <person name="Quesneville H."/>
            <person name="Oliver R.P."/>
            <person name="Wincker P."/>
            <person name="Balesdent M.-H."/>
            <person name="Howlett B.J."/>
        </authorList>
    </citation>
    <scope>NUCLEOTIDE SEQUENCE [LARGE SCALE GENOMIC DNA]</scope>
    <source>
        <strain evidence="14">JN3 / isolate v23.1.3 / race Av1-4-5-6-7-8</strain>
    </source>
</reference>
<keyword evidence="4" id="KW-0554">One-carbon metabolism</keyword>
<keyword evidence="5" id="KW-0436">Ligase</keyword>
<dbReference type="InterPro" id="IPR001645">
    <property type="entry name" value="Folylpolyglutamate_synth"/>
</dbReference>
<evidence type="ECO:0000256" key="9">
    <source>
        <dbReference type="ARBA" id="ARBA00022842"/>
    </source>
</evidence>
<evidence type="ECO:0000256" key="1">
    <source>
        <dbReference type="ARBA" id="ARBA00005150"/>
    </source>
</evidence>
<dbReference type="GO" id="GO:0006730">
    <property type="term" value="P:one-carbon metabolic process"/>
    <property type="evidence" value="ECO:0007669"/>
    <property type="project" value="UniProtKB-KW"/>
</dbReference>
<organism evidence="14">
    <name type="scientific">Leptosphaeria maculans (strain JN3 / isolate v23.1.3 / race Av1-4-5-6-7-8)</name>
    <name type="common">Blackleg fungus</name>
    <name type="synonym">Phoma lingam</name>
    <dbReference type="NCBI Taxonomy" id="985895"/>
    <lineage>
        <taxon>Eukaryota</taxon>
        <taxon>Fungi</taxon>
        <taxon>Dikarya</taxon>
        <taxon>Ascomycota</taxon>
        <taxon>Pezizomycotina</taxon>
        <taxon>Dothideomycetes</taxon>
        <taxon>Pleosporomycetidae</taxon>
        <taxon>Pleosporales</taxon>
        <taxon>Pleosporineae</taxon>
        <taxon>Leptosphaeriaceae</taxon>
        <taxon>Plenodomus</taxon>
        <taxon>Plenodomus lingam/Leptosphaeria maculans species complex</taxon>
    </lineage>
</organism>
<protein>
    <recommendedName>
        <fullName evidence="3">tetrahydrofolate synthase</fullName>
        <ecNumber evidence="3">6.3.2.17</ecNumber>
    </recommendedName>
    <alternativeName>
        <fullName evidence="11">Folylpoly-gamma-glutamate synthetase</fullName>
    </alternativeName>
    <alternativeName>
        <fullName evidence="10">Tetrahydrofolylpolyglutamate synthase</fullName>
    </alternativeName>
</protein>
<name>E4ZX05_LEPMJ</name>
<dbReference type="eggNOG" id="KOG2525">
    <property type="taxonomic scope" value="Eukaryota"/>
</dbReference>
<evidence type="ECO:0000313" key="13">
    <source>
        <dbReference type="EMBL" id="CBX95215.1"/>
    </source>
</evidence>
<keyword evidence="7" id="KW-0547">Nucleotide-binding</keyword>
<keyword evidence="6" id="KW-0479">Metal-binding</keyword>
<evidence type="ECO:0000256" key="4">
    <source>
        <dbReference type="ARBA" id="ARBA00022563"/>
    </source>
</evidence>
<dbReference type="UniPathway" id="UPA00850"/>
<dbReference type="SUPFAM" id="SSF53623">
    <property type="entry name" value="MurD-like peptide ligases, catalytic domain"/>
    <property type="match status" value="1"/>
</dbReference>
<dbReference type="EMBL" id="FP929127">
    <property type="protein sequence ID" value="CBX95215.1"/>
    <property type="molecule type" value="Genomic_DNA"/>
</dbReference>
<evidence type="ECO:0000256" key="7">
    <source>
        <dbReference type="ARBA" id="ARBA00022741"/>
    </source>
</evidence>
<dbReference type="GO" id="GO:0046872">
    <property type="term" value="F:metal ion binding"/>
    <property type="evidence" value="ECO:0007669"/>
    <property type="project" value="UniProtKB-KW"/>
</dbReference>
<keyword evidence="8" id="KW-0067">ATP-binding</keyword>
<dbReference type="PROSITE" id="PS01012">
    <property type="entry name" value="FOLYLPOLYGLU_SYNT_2"/>
    <property type="match status" value="1"/>
</dbReference>
<evidence type="ECO:0000256" key="5">
    <source>
        <dbReference type="ARBA" id="ARBA00022598"/>
    </source>
</evidence>
<dbReference type="InParanoid" id="E4ZX05"/>
<dbReference type="Gene3D" id="3.90.190.20">
    <property type="entry name" value="Mur ligase, C-terminal domain"/>
    <property type="match status" value="1"/>
</dbReference>
<dbReference type="OMA" id="VENFKWA"/>
<dbReference type="GO" id="GO:0004326">
    <property type="term" value="F:tetrahydrofolylpolyglutamate synthase activity"/>
    <property type="evidence" value="ECO:0007669"/>
    <property type="project" value="UniProtKB-EC"/>
</dbReference>
<dbReference type="HOGENOM" id="CLU_015869_0_1_1"/>
<comment type="similarity">
    <text evidence="2">Belongs to the folylpolyglutamate synthase family.</text>
</comment>
<gene>
    <name evidence="13" type="ORF">LEMA_P023670.1</name>
</gene>
<evidence type="ECO:0000256" key="2">
    <source>
        <dbReference type="ARBA" id="ARBA00008276"/>
    </source>
</evidence>
<dbReference type="PANTHER" id="PTHR11136">
    <property type="entry name" value="FOLYLPOLYGLUTAMATE SYNTHASE-RELATED"/>
    <property type="match status" value="1"/>
</dbReference>
<evidence type="ECO:0000256" key="8">
    <source>
        <dbReference type="ARBA" id="ARBA00022840"/>
    </source>
</evidence>
<evidence type="ECO:0000256" key="6">
    <source>
        <dbReference type="ARBA" id="ARBA00022723"/>
    </source>
</evidence>
<dbReference type="STRING" id="985895.E4ZX05"/>
<proteinExistence type="inferred from homology"/>
<dbReference type="AlphaFoldDB" id="E4ZX05"/>
<evidence type="ECO:0000256" key="3">
    <source>
        <dbReference type="ARBA" id="ARBA00013025"/>
    </source>
</evidence>
<evidence type="ECO:0000313" key="14">
    <source>
        <dbReference type="Proteomes" id="UP000002668"/>
    </source>
</evidence>
<dbReference type="EC" id="6.3.2.17" evidence="3"/>
<dbReference type="VEuPathDB" id="FungiDB:LEMA_P023670.1"/>
<dbReference type="InterPro" id="IPR036615">
    <property type="entry name" value="Mur_ligase_C_dom_sf"/>
</dbReference>
<comment type="catalytic activity">
    <reaction evidence="12">
        <text>(6S)-5,6,7,8-tetrahydrofolyl-(gamma-L-Glu)(n) + L-glutamate + ATP = (6S)-5,6,7,8-tetrahydrofolyl-(gamma-L-Glu)(n+1) + ADP + phosphate + H(+)</text>
        <dbReference type="Rhea" id="RHEA:10580"/>
        <dbReference type="Rhea" id="RHEA-COMP:14738"/>
        <dbReference type="Rhea" id="RHEA-COMP:14740"/>
        <dbReference type="ChEBI" id="CHEBI:15378"/>
        <dbReference type="ChEBI" id="CHEBI:29985"/>
        <dbReference type="ChEBI" id="CHEBI:30616"/>
        <dbReference type="ChEBI" id="CHEBI:43474"/>
        <dbReference type="ChEBI" id="CHEBI:141005"/>
        <dbReference type="ChEBI" id="CHEBI:456216"/>
        <dbReference type="EC" id="6.3.2.17"/>
    </reaction>
</comment>
<keyword evidence="9" id="KW-0460">Magnesium</keyword>
<evidence type="ECO:0000256" key="11">
    <source>
        <dbReference type="ARBA" id="ARBA00030876"/>
    </source>
</evidence>
<dbReference type="Proteomes" id="UP000002668">
    <property type="component" value="Genome"/>
</dbReference>
<sequence length="458" mass="51268">MTRYDECLRALNRLQIPRRHAVPRSVSAKQRTKDWLRILGVDASTKGKGTTALYCEHLLSQYQQKTKSYLKLGCLTSPHVSDVRERIRLDAMPISKELFVQYFSEVYDKMNNASLQDSVSSAEGPAICPNIPGYPGFLALLGLYIMYKENVQIAVVETGVGGENDSTNVIERPIATGITTLGLDHMNVLGPDLKSIAWHKAGIFKTGVPAFTVEQDAEALETLQNRSLEKRTAGKLTVVSDDAILGYRLSVVPDRPYQRRNAALALALCNVCLRTIDSAFVMTTEMASVLRYTQLPGRSEILKDGQRTWLLSAAHNELSMIEASHWFKAVLDQLEHANTPHVLLFGHESWREKELILKRLHDIVCAEGHNFQRVIFCTHRSGIEDKKPDLADSRIDVFRASEVAKYHAQTWQELAGQEATVFSTIQEAVRFIQGEYTSAIVLVGGHIYVAGVVRYLLQ</sequence>
<dbReference type="InterPro" id="IPR036565">
    <property type="entry name" value="Mur-like_cat_sf"/>
</dbReference>
<dbReference type="GO" id="GO:0005829">
    <property type="term" value="C:cytosol"/>
    <property type="evidence" value="ECO:0007669"/>
    <property type="project" value="TreeGrafter"/>
</dbReference>
<dbReference type="GO" id="GO:0005739">
    <property type="term" value="C:mitochondrion"/>
    <property type="evidence" value="ECO:0007669"/>
    <property type="project" value="TreeGrafter"/>
</dbReference>
<evidence type="ECO:0000256" key="10">
    <source>
        <dbReference type="ARBA" id="ARBA00030592"/>
    </source>
</evidence>
<dbReference type="OrthoDB" id="5212574at2759"/>
<dbReference type="Gene3D" id="3.40.1190.10">
    <property type="entry name" value="Mur-like, catalytic domain"/>
    <property type="match status" value="1"/>
</dbReference>
<comment type="pathway">
    <text evidence="1">Cofactor biosynthesis; tetrahydrofolylpolyglutamate biosynthesis.</text>
</comment>
<dbReference type="NCBIfam" id="TIGR01499">
    <property type="entry name" value="folC"/>
    <property type="match status" value="1"/>
</dbReference>
<dbReference type="InterPro" id="IPR018109">
    <property type="entry name" value="Folylpolyglutamate_synth_CS"/>
</dbReference>
<dbReference type="GO" id="GO:0005524">
    <property type="term" value="F:ATP binding"/>
    <property type="evidence" value="ECO:0007669"/>
    <property type="project" value="UniProtKB-KW"/>
</dbReference>
<dbReference type="PANTHER" id="PTHR11136:SF5">
    <property type="entry name" value="FOLYLPOLYGLUTAMATE SYNTHASE, MITOCHONDRIAL"/>
    <property type="match status" value="1"/>
</dbReference>
<keyword evidence="14" id="KW-1185">Reference proteome</keyword>
<dbReference type="SUPFAM" id="SSF53244">
    <property type="entry name" value="MurD-like peptide ligases, peptide-binding domain"/>
    <property type="match status" value="1"/>
</dbReference>
<accession>E4ZX05</accession>